<accession>A0ACC1J277</accession>
<name>A0ACC1J277_9FUNG</name>
<evidence type="ECO:0000313" key="2">
    <source>
        <dbReference type="Proteomes" id="UP001150603"/>
    </source>
</evidence>
<evidence type="ECO:0000313" key="1">
    <source>
        <dbReference type="EMBL" id="KAJ1934426.1"/>
    </source>
</evidence>
<dbReference type="Proteomes" id="UP001150603">
    <property type="component" value="Unassembled WGS sequence"/>
</dbReference>
<protein>
    <submittedName>
        <fullName evidence="1">Uncharacterized protein</fullName>
    </submittedName>
</protein>
<reference evidence="1" key="1">
    <citation type="submission" date="2022-07" db="EMBL/GenBank/DDBJ databases">
        <title>Phylogenomic reconstructions and comparative analyses of Kickxellomycotina fungi.</title>
        <authorList>
            <person name="Reynolds N.K."/>
            <person name="Stajich J.E."/>
            <person name="Barry K."/>
            <person name="Grigoriev I.V."/>
            <person name="Crous P."/>
            <person name="Smith M.E."/>
        </authorList>
    </citation>
    <scope>NUCLEOTIDE SEQUENCE</scope>
    <source>
        <strain evidence="1">NRRL 5244</strain>
    </source>
</reference>
<organism evidence="1 2">
    <name type="scientific">Linderina macrospora</name>
    <dbReference type="NCBI Taxonomy" id="4868"/>
    <lineage>
        <taxon>Eukaryota</taxon>
        <taxon>Fungi</taxon>
        <taxon>Fungi incertae sedis</taxon>
        <taxon>Zoopagomycota</taxon>
        <taxon>Kickxellomycotina</taxon>
        <taxon>Kickxellomycetes</taxon>
        <taxon>Kickxellales</taxon>
        <taxon>Kickxellaceae</taxon>
        <taxon>Linderina</taxon>
    </lineage>
</organism>
<dbReference type="EMBL" id="JANBPW010004652">
    <property type="protein sequence ID" value="KAJ1934426.1"/>
    <property type="molecule type" value="Genomic_DNA"/>
</dbReference>
<feature type="non-terminal residue" evidence="1">
    <location>
        <position position="1"/>
    </location>
</feature>
<keyword evidence="2" id="KW-1185">Reference proteome</keyword>
<sequence>LLQFVDQGKDGDERVAGQLARLGVGLYRVPVIELLHKLCPGRGSSDFGSAATGREYSEVVSRFEPQQRRCFRAWGWQVYVTYRSLGGIMPGTPSPEA</sequence>
<gene>
    <name evidence="1" type="ORF">FBU59_005702</name>
</gene>
<proteinExistence type="predicted"/>
<comment type="caution">
    <text evidence="1">The sequence shown here is derived from an EMBL/GenBank/DDBJ whole genome shotgun (WGS) entry which is preliminary data.</text>
</comment>